<evidence type="ECO:0000313" key="5">
    <source>
        <dbReference type="EMBL" id="CAF3993125.1"/>
    </source>
</evidence>
<feature type="repeat" description="TPR" evidence="3">
    <location>
        <begin position="163"/>
        <end position="196"/>
    </location>
</feature>
<dbReference type="PANTHER" id="PTHR45641">
    <property type="entry name" value="TETRATRICOPEPTIDE REPEAT PROTEIN (AFU_ORTHOLOGUE AFUA_6G03870)"/>
    <property type="match status" value="1"/>
</dbReference>
<evidence type="ECO:0000313" key="4">
    <source>
        <dbReference type="EMBL" id="CAF1167044.1"/>
    </source>
</evidence>
<dbReference type="Proteomes" id="UP000663823">
    <property type="component" value="Unassembled WGS sequence"/>
</dbReference>
<dbReference type="EMBL" id="CAJOBE010006014">
    <property type="protein sequence ID" value="CAF3993125.1"/>
    <property type="molecule type" value="Genomic_DNA"/>
</dbReference>
<keyword evidence="1" id="KW-0677">Repeat</keyword>
<dbReference type="Proteomes" id="UP000663874">
    <property type="component" value="Unassembled WGS sequence"/>
</dbReference>
<gene>
    <name evidence="5" type="ORF">FNK824_LOCUS25512</name>
    <name evidence="6" type="ORF">OTI717_LOCUS33870</name>
    <name evidence="4" type="ORF">SEV965_LOCUS19300</name>
</gene>
<protein>
    <submittedName>
        <fullName evidence="5">Uncharacterized protein</fullName>
    </submittedName>
</protein>
<dbReference type="Proteomes" id="UP000663889">
    <property type="component" value="Unassembled WGS sequence"/>
</dbReference>
<dbReference type="Gene3D" id="1.25.40.10">
    <property type="entry name" value="Tetratricopeptide repeat domain"/>
    <property type="match status" value="2"/>
</dbReference>
<dbReference type="Pfam" id="PF13424">
    <property type="entry name" value="TPR_12"/>
    <property type="match status" value="3"/>
</dbReference>
<dbReference type="AlphaFoldDB" id="A0A819NB05"/>
<comment type="caution">
    <text evidence="5">The sequence shown here is derived from an EMBL/GenBank/DDBJ whole genome shotgun (WGS) entry which is preliminary data.</text>
</comment>
<dbReference type="SMART" id="SM00028">
    <property type="entry name" value="TPR"/>
    <property type="match status" value="5"/>
</dbReference>
<evidence type="ECO:0000313" key="7">
    <source>
        <dbReference type="Proteomes" id="UP000663874"/>
    </source>
</evidence>
<dbReference type="InterPro" id="IPR011990">
    <property type="entry name" value="TPR-like_helical_dom_sf"/>
</dbReference>
<keyword evidence="2 3" id="KW-0802">TPR repeat</keyword>
<proteinExistence type="predicted"/>
<organism evidence="5 7">
    <name type="scientific">Rotaria sordida</name>
    <dbReference type="NCBI Taxonomy" id="392033"/>
    <lineage>
        <taxon>Eukaryota</taxon>
        <taxon>Metazoa</taxon>
        <taxon>Spiralia</taxon>
        <taxon>Gnathifera</taxon>
        <taxon>Rotifera</taxon>
        <taxon>Eurotatoria</taxon>
        <taxon>Bdelloidea</taxon>
        <taxon>Philodinida</taxon>
        <taxon>Philodinidae</taxon>
        <taxon>Rotaria</taxon>
    </lineage>
</organism>
<dbReference type="EMBL" id="CAJNOU010001195">
    <property type="protein sequence ID" value="CAF1167044.1"/>
    <property type="molecule type" value="Genomic_DNA"/>
</dbReference>
<feature type="repeat" description="TPR" evidence="3">
    <location>
        <begin position="106"/>
        <end position="139"/>
    </location>
</feature>
<evidence type="ECO:0000256" key="3">
    <source>
        <dbReference type="PROSITE-ProRule" id="PRU00339"/>
    </source>
</evidence>
<evidence type="ECO:0000256" key="2">
    <source>
        <dbReference type="ARBA" id="ARBA00022803"/>
    </source>
</evidence>
<dbReference type="SUPFAM" id="SSF48452">
    <property type="entry name" value="TPR-like"/>
    <property type="match status" value="1"/>
</dbReference>
<sequence>MVLCSDDDHQLQSLFQHMKNESGNDETDLYTFGRVLCEMGELDDAEKYFRRYLQEQSNYYQNLSICYFALGRVTYSKGDYESSLNWYNKALEIFMQTLNSNNPNIAQIHNAIAADYYAKDDYTNALESYKKALLIFTEAYGEDHPNALAVRQKYIPADHPQLDTSYNNIGSIYKCLGQYDQALEYLNLSLEISKKSLHPQHPEIAITLENISLAYERKDEMSEALFYITQAATIFRHSLPPTHSRVIEIEQSIQHISSKQK</sequence>
<evidence type="ECO:0000256" key="1">
    <source>
        <dbReference type="ARBA" id="ARBA00022737"/>
    </source>
</evidence>
<reference evidence="5" key="1">
    <citation type="submission" date="2021-02" db="EMBL/GenBank/DDBJ databases">
        <authorList>
            <person name="Nowell W R."/>
        </authorList>
    </citation>
    <scope>NUCLEOTIDE SEQUENCE</scope>
</reference>
<evidence type="ECO:0000313" key="6">
    <source>
        <dbReference type="EMBL" id="CAF4095069.1"/>
    </source>
</evidence>
<dbReference type="InterPro" id="IPR019734">
    <property type="entry name" value="TPR_rpt"/>
</dbReference>
<name>A0A819NB05_9BILA</name>
<feature type="repeat" description="TPR" evidence="3">
    <location>
        <begin position="64"/>
        <end position="97"/>
    </location>
</feature>
<dbReference type="PROSITE" id="PS50005">
    <property type="entry name" value="TPR"/>
    <property type="match status" value="3"/>
</dbReference>
<dbReference type="EMBL" id="CAJOAX010011512">
    <property type="protein sequence ID" value="CAF4095069.1"/>
    <property type="molecule type" value="Genomic_DNA"/>
</dbReference>
<dbReference type="PANTHER" id="PTHR45641:SF19">
    <property type="entry name" value="NEPHROCYSTIN-3"/>
    <property type="match status" value="1"/>
</dbReference>
<accession>A0A819NB05</accession>